<accession>A0A4P6EVH7</accession>
<evidence type="ECO:0000256" key="1">
    <source>
        <dbReference type="SAM" id="MobiDB-lite"/>
    </source>
</evidence>
<organism evidence="3 4">
    <name type="scientific">Paenibacillus protaetiae</name>
    <dbReference type="NCBI Taxonomy" id="2509456"/>
    <lineage>
        <taxon>Bacteria</taxon>
        <taxon>Bacillati</taxon>
        <taxon>Bacillota</taxon>
        <taxon>Bacilli</taxon>
        <taxon>Bacillales</taxon>
        <taxon>Paenibacillaceae</taxon>
        <taxon>Paenibacillus</taxon>
    </lineage>
</organism>
<dbReference type="EMBL" id="CP035492">
    <property type="protein sequence ID" value="QAY67300.1"/>
    <property type="molecule type" value="Genomic_DNA"/>
</dbReference>
<feature type="region of interest" description="Disordered" evidence="1">
    <location>
        <begin position="386"/>
        <end position="443"/>
    </location>
</feature>
<dbReference type="Proteomes" id="UP000293568">
    <property type="component" value="Chromosome"/>
</dbReference>
<evidence type="ECO:0000259" key="2">
    <source>
        <dbReference type="Pfam" id="PF13401"/>
    </source>
</evidence>
<dbReference type="InterPro" id="IPR049945">
    <property type="entry name" value="AAA_22"/>
</dbReference>
<sequence length="443" mass="50844">MVRRIQIQLLLMQRCGIKDLSIKFLGSFKMNEVTGCEVEQEESFGFPKHLLDKSTKEKINYFKKYTVAHPLLTEAYNKFIDNIFNPSNRSIQFLYGPSGVGKTTIYKKVQSTIIERMMPVLEMDKGVIPYAALEAVASDTGIFDWKDFYIRLLEEFREIAINNKIDYDALRERDGLPKTKAQDPNRKFRIAVESTLKNRRPIVLLIDEAQHMMKMANGRRLRSQMDTIKSMASLSNTPIVLIGTYELLQFTNLSGQLSRRSDDVHFQRYRMDNPEHMDWFESSLYMFQKNMPLKSEPDLVGNTDFFYERCIGCIGTLKDWLTKTLEMGLLKGNESLTMDDFREYALSLDQCIKMAREATEGEAKLLDSNEKRTRLYNLLMANTLPVEENEEGEKSSTAQGKKDKKTNGKGKSKNPKPGNRKPTRDATGWSTGETKAESDADAV</sequence>
<dbReference type="KEGG" id="pprt:ET464_13715"/>
<name>A0A4P6EVH7_9BACL</name>
<dbReference type="Pfam" id="PF13401">
    <property type="entry name" value="AAA_22"/>
    <property type="match status" value="1"/>
</dbReference>
<keyword evidence="4" id="KW-1185">Reference proteome</keyword>
<evidence type="ECO:0000313" key="4">
    <source>
        <dbReference type="Proteomes" id="UP000293568"/>
    </source>
</evidence>
<proteinExistence type="predicted"/>
<feature type="compositionally biased region" description="Basic and acidic residues" evidence="1">
    <location>
        <begin position="434"/>
        <end position="443"/>
    </location>
</feature>
<dbReference type="CDD" id="cd00009">
    <property type="entry name" value="AAA"/>
    <property type="match status" value="1"/>
</dbReference>
<gene>
    <name evidence="3" type="ORF">ET464_13715</name>
</gene>
<dbReference type="AlphaFoldDB" id="A0A4P6EVH7"/>
<dbReference type="GO" id="GO:0016887">
    <property type="term" value="F:ATP hydrolysis activity"/>
    <property type="evidence" value="ECO:0007669"/>
    <property type="project" value="InterPro"/>
</dbReference>
<dbReference type="InterPro" id="IPR027417">
    <property type="entry name" value="P-loop_NTPase"/>
</dbReference>
<dbReference type="OrthoDB" id="9086539at2"/>
<dbReference type="Gene3D" id="3.40.50.300">
    <property type="entry name" value="P-loop containing nucleotide triphosphate hydrolases"/>
    <property type="match status" value="1"/>
</dbReference>
<feature type="compositionally biased region" description="Basic residues" evidence="1">
    <location>
        <begin position="402"/>
        <end position="421"/>
    </location>
</feature>
<evidence type="ECO:0000313" key="3">
    <source>
        <dbReference type="EMBL" id="QAY67300.1"/>
    </source>
</evidence>
<reference evidence="3 4" key="1">
    <citation type="submission" date="2019-01" db="EMBL/GenBank/DDBJ databases">
        <title>Genome sequencing of strain FW100M-2.</title>
        <authorList>
            <person name="Heo J."/>
            <person name="Kim S.-J."/>
            <person name="Kim J.-S."/>
            <person name="Hong S.-B."/>
            <person name="Kwon S.-W."/>
        </authorList>
    </citation>
    <scope>NUCLEOTIDE SEQUENCE [LARGE SCALE GENOMIC DNA]</scope>
    <source>
        <strain evidence="3 4">FW100M-2</strain>
    </source>
</reference>
<dbReference type="SUPFAM" id="SSF52540">
    <property type="entry name" value="P-loop containing nucleoside triphosphate hydrolases"/>
    <property type="match status" value="1"/>
</dbReference>
<feature type="domain" description="ORC1/DEAH AAA+ ATPase" evidence="2">
    <location>
        <begin position="88"/>
        <end position="249"/>
    </location>
</feature>
<protein>
    <submittedName>
        <fullName evidence="3">AAA family ATPase</fullName>
    </submittedName>
</protein>